<comment type="caution">
    <text evidence="11">The sequence shown here is derived from an EMBL/GenBank/DDBJ whole genome shotgun (WGS) entry which is preliminary data.</text>
</comment>
<sequence>MIQRLAHRGPDGQGVWAGGPDGRIGLAHSRLSIIDLAGGHQPMGNEDGAIQVVFNGEIFNHIELRAELIAQGHTFRTHSDTEVIVHLYEQVGEAFVDRLNGQFAIALWDDRQRRLVLARDRTGIRPLFFTWTPEGLAFASEVKALFALPEVPRALDVGAIGETFTYWAPLPGRTVFQGIDALPPGTLMVVDAQAPDLRASARTQRYWDWDFGDGAASHHAHRDGADLAEELRELLVDAVRLQLRADVPVGAYLSGGLDSSIVTTLIKHFTDTPLRTFSLTFDDAEFDESAQQAELVAHLGTAHSSLRCSRADIAEAFADTVWHTEAPVLRTAPTPMMLLARHVRASGFKVVLTGEGADEVFGGYDIFKEARIRRFMARQPQSKARPQLIDRLYPYLRHSPAAARVLAQRFFAEGAEHAHQPHFGHHPRWQTTQRIWQFFSPDVRAQLAGWNHLAALEAHLPASHAGWQPLQRDQYIEAHTLMSGYLLSSQGDRMAMAASIEGRFPFLDHRVIEFGNRLPPRYKLMGLTEKYLLKRSVSGLLPEGIRTRTKQPYRAPDSACFFDQGRALDWVAELLSPTRLADAGLFEPQAVGKLMAKCAQGRAIGFGDNMALVGVLSTMLLHARFVRSH</sequence>
<dbReference type="NCBIfam" id="TIGR01536">
    <property type="entry name" value="asn_synth_AEB"/>
    <property type="match status" value="1"/>
</dbReference>
<comment type="catalytic activity">
    <reaction evidence="7">
        <text>L-aspartate + L-glutamine + ATP + H2O = L-asparagine + L-glutamate + AMP + diphosphate + H(+)</text>
        <dbReference type="Rhea" id="RHEA:12228"/>
        <dbReference type="ChEBI" id="CHEBI:15377"/>
        <dbReference type="ChEBI" id="CHEBI:15378"/>
        <dbReference type="ChEBI" id="CHEBI:29985"/>
        <dbReference type="ChEBI" id="CHEBI:29991"/>
        <dbReference type="ChEBI" id="CHEBI:30616"/>
        <dbReference type="ChEBI" id="CHEBI:33019"/>
        <dbReference type="ChEBI" id="CHEBI:58048"/>
        <dbReference type="ChEBI" id="CHEBI:58359"/>
        <dbReference type="ChEBI" id="CHEBI:456215"/>
        <dbReference type="EC" id="6.3.5.4"/>
    </reaction>
</comment>
<dbReference type="InterPro" id="IPR051786">
    <property type="entry name" value="ASN_synthetase/amidase"/>
</dbReference>
<dbReference type="GO" id="GO:0006529">
    <property type="term" value="P:asparagine biosynthetic process"/>
    <property type="evidence" value="ECO:0007669"/>
    <property type="project" value="InterPro"/>
</dbReference>
<dbReference type="GO" id="GO:0005829">
    <property type="term" value="C:cytosol"/>
    <property type="evidence" value="ECO:0007669"/>
    <property type="project" value="TreeGrafter"/>
</dbReference>
<dbReference type="GO" id="GO:0005524">
    <property type="term" value="F:ATP binding"/>
    <property type="evidence" value="ECO:0007669"/>
    <property type="project" value="UniProtKB-KW"/>
</dbReference>
<dbReference type="PANTHER" id="PTHR43284">
    <property type="entry name" value="ASPARAGINE SYNTHETASE (GLUTAMINE-HYDROLYZING)"/>
    <property type="match status" value="1"/>
</dbReference>
<dbReference type="PROSITE" id="PS51278">
    <property type="entry name" value="GATASE_TYPE_2"/>
    <property type="match status" value="1"/>
</dbReference>
<evidence type="ECO:0000256" key="4">
    <source>
        <dbReference type="ARBA" id="ARBA00022741"/>
    </source>
</evidence>
<evidence type="ECO:0000256" key="3">
    <source>
        <dbReference type="ARBA" id="ARBA00012737"/>
    </source>
</evidence>
<dbReference type="GO" id="GO:0004066">
    <property type="term" value="F:asparagine synthase (glutamine-hydrolyzing) activity"/>
    <property type="evidence" value="ECO:0007669"/>
    <property type="project" value="UniProtKB-EC"/>
</dbReference>
<dbReference type="CDD" id="cd01991">
    <property type="entry name" value="Asn_synthase_B_C"/>
    <property type="match status" value="1"/>
</dbReference>
<dbReference type="AlphaFoldDB" id="A0A4R6RE98"/>
<reference evidence="11 12" key="1">
    <citation type="submission" date="2019-03" db="EMBL/GenBank/DDBJ databases">
        <title>Genomic Encyclopedia of Type Strains, Phase IV (KMG-IV): sequencing the most valuable type-strain genomes for metagenomic binning, comparative biology and taxonomic classification.</title>
        <authorList>
            <person name="Goeker M."/>
        </authorList>
    </citation>
    <scope>NUCLEOTIDE SEQUENCE [LARGE SCALE GENOMIC DNA]</scope>
    <source>
        <strain evidence="11 12">DSM 11901</strain>
    </source>
</reference>
<dbReference type="Gene3D" id="3.40.50.620">
    <property type="entry name" value="HUPs"/>
    <property type="match status" value="1"/>
</dbReference>
<dbReference type="InterPro" id="IPR014729">
    <property type="entry name" value="Rossmann-like_a/b/a_fold"/>
</dbReference>
<evidence type="ECO:0000256" key="5">
    <source>
        <dbReference type="ARBA" id="ARBA00022840"/>
    </source>
</evidence>
<dbReference type="PIRSF" id="PIRSF001589">
    <property type="entry name" value="Asn_synthetase_glu-h"/>
    <property type="match status" value="1"/>
</dbReference>
<dbReference type="EMBL" id="SNXW01000003">
    <property type="protein sequence ID" value="TDP84502.1"/>
    <property type="molecule type" value="Genomic_DNA"/>
</dbReference>
<dbReference type="Proteomes" id="UP000294593">
    <property type="component" value="Unassembled WGS sequence"/>
</dbReference>
<evidence type="ECO:0000256" key="1">
    <source>
        <dbReference type="ARBA" id="ARBA00005187"/>
    </source>
</evidence>
<comment type="similarity">
    <text evidence="2">Belongs to the asparagine synthetase family.</text>
</comment>
<evidence type="ECO:0000313" key="11">
    <source>
        <dbReference type="EMBL" id="TDP84502.1"/>
    </source>
</evidence>
<dbReference type="Pfam" id="PF00733">
    <property type="entry name" value="Asn_synthase"/>
    <property type="match status" value="1"/>
</dbReference>
<evidence type="ECO:0000259" key="10">
    <source>
        <dbReference type="PROSITE" id="PS51278"/>
    </source>
</evidence>
<dbReference type="PANTHER" id="PTHR43284:SF1">
    <property type="entry name" value="ASPARAGINE SYNTHETASE"/>
    <property type="match status" value="1"/>
</dbReference>
<evidence type="ECO:0000256" key="9">
    <source>
        <dbReference type="PIRSR" id="PIRSR001589-3"/>
    </source>
</evidence>
<dbReference type="SUPFAM" id="SSF52402">
    <property type="entry name" value="Adenine nucleotide alpha hydrolases-like"/>
    <property type="match status" value="1"/>
</dbReference>
<dbReference type="Pfam" id="PF13537">
    <property type="entry name" value="GATase_7"/>
    <property type="match status" value="1"/>
</dbReference>
<feature type="domain" description="Glutamine amidotransferase type-2" evidence="10">
    <location>
        <begin position="1"/>
        <end position="193"/>
    </location>
</feature>
<dbReference type="InterPro" id="IPR006426">
    <property type="entry name" value="Asn_synth_AEB"/>
</dbReference>
<evidence type="ECO:0000256" key="2">
    <source>
        <dbReference type="ARBA" id="ARBA00005752"/>
    </source>
</evidence>
<feature type="binding site" evidence="8">
    <location>
        <position position="80"/>
    </location>
    <ligand>
        <name>L-glutamine</name>
        <dbReference type="ChEBI" id="CHEBI:58359"/>
    </ligand>
</feature>
<dbReference type="InterPro" id="IPR029055">
    <property type="entry name" value="Ntn_hydrolases_N"/>
</dbReference>
<accession>A0A4R6RE98</accession>
<dbReference type="InterPro" id="IPR001962">
    <property type="entry name" value="Asn_synthase"/>
</dbReference>
<keyword evidence="5 8" id="KW-0067">ATP-binding</keyword>
<proteinExistence type="inferred from homology"/>
<dbReference type="EC" id="6.3.5.4" evidence="3"/>
<keyword evidence="4 8" id="KW-0547">Nucleotide-binding</keyword>
<evidence type="ECO:0000256" key="6">
    <source>
        <dbReference type="ARBA" id="ARBA00022962"/>
    </source>
</evidence>
<protein>
    <recommendedName>
        <fullName evidence="3">asparagine synthase (glutamine-hydrolyzing)</fullName>
        <ecNumber evidence="3">6.3.5.4</ecNumber>
    </recommendedName>
</protein>
<dbReference type="CDD" id="cd00712">
    <property type="entry name" value="AsnB"/>
    <property type="match status" value="1"/>
</dbReference>
<dbReference type="SUPFAM" id="SSF56235">
    <property type="entry name" value="N-terminal nucleophile aminohydrolases (Ntn hydrolases)"/>
    <property type="match status" value="1"/>
</dbReference>
<evidence type="ECO:0000313" key="12">
    <source>
        <dbReference type="Proteomes" id="UP000294593"/>
    </source>
</evidence>
<dbReference type="InterPro" id="IPR033738">
    <property type="entry name" value="AsnB_N"/>
</dbReference>
<gene>
    <name evidence="11" type="ORF">EV672_10370</name>
</gene>
<name>A0A4R6RE98_9BURK</name>
<evidence type="ECO:0000256" key="8">
    <source>
        <dbReference type="PIRSR" id="PIRSR001589-2"/>
    </source>
</evidence>
<organism evidence="11 12">
    <name type="scientific">Aquabacterium commune</name>
    <dbReference type="NCBI Taxonomy" id="70586"/>
    <lineage>
        <taxon>Bacteria</taxon>
        <taxon>Pseudomonadati</taxon>
        <taxon>Pseudomonadota</taxon>
        <taxon>Betaproteobacteria</taxon>
        <taxon>Burkholderiales</taxon>
        <taxon>Aquabacterium</taxon>
    </lineage>
</organism>
<comment type="pathway">
    <text evidence="1">Amino-acid biosynthesis; L-asparagine biosynthesis; L-asparagine from L-aspartate (L-Gln route): step 1/1.</text>
</comment>
<feature type="site" description="Important for beta-aspartyl-AMP intermediate formation" evidence="9">
    <location>
        <position position="355"/>
    </location>
</feature>
<keyword evidence="6" id="KW-0315">Glutamine amidotransferase</keyword>
<evidence type="ECO:0000256" key="7">
    <source>
        <dbReference type="ARBA" id="ARBA00048741"/>
    </source>
</evidence>
<dbReference type="InterPro" id="IPR017932">
    <property type="entry name" value="GATase_2_dom"/>
</dbReference>
<keyword evidence="12" id="KW-1185">Reference proteome</keyword>
<dbReference type="Gene3D" id="3.60.20.10">
    <property type="entry name" value="Glutamine Phosphoribosylpyrophosphate, subunit 1, domain 1"/>
    <property type="match status" value="1"/>
</dbReference>